<proteinExistence type="predicted"/>
<dbReference type="Proteomes" id="UP000254304">
    <property type="component" value="Unassembled WGS sequence"/>
</dbReference>
<dbReference type="AlphaFoldDB" id="A0A377NA65"/>
<organism evidence="2 3">
    <name type="scientific">Ewingella americana</name>
    <dbReference type="NCBI Taxonomy" id="41202"/>
    <lineage>
        <taxon>Bacteria</taxon>
        <taxon>Pseudomonadati</taxon>
        <taxon>Pseudomonadota</taxon>
        <taxon>Gammaproteobacteria</taxon>
        <taxon>Enterobacterales</taxon>
        <taxon>Yersiniaceae</taxon>
        <taxon>Ewingella</taxon>
    </lineage>
</organism>
<accession>A0A377NA65</accession>
<dbReference type="EMBL" id="UGGO01000001">
    <property type="protein sequence ID" value="STQ43684.1"/>
    <property type="molecule type" value="Genomic_DNA"/>
</dbReference>
<sequence>MMTINEGAHGHRATHPQWNIEFHKALHHHLPGQGANHGGREARGNQTQAKGGGSRLPEQGLQREVSLIQLANALMPAEVESRRGGCHHRQIDKTGDGHGNADIQLGGRIALPFDASPARWVNEECR</sequence>
<protein>
    <submittedName>
        <fullName evidence="2">Uncharacterized protein</fullName>
    </submittedName>
</protein>
<feature type="region of interest" description="Disordered" evidence="1">
    <location>
        <begin position="79"/>
        <end position="100"/>
    </location>
</feature>
<feature type="region of interest" description="Disordered" evidence="1">
    <location>
        <begin position="29"/>
        <end position="62"/>
    </location>
</feature>
<evidence type="ECO:0000313" key="2">
    <source>
        <dbReference type="EMBL" id="STQ43684.1"/>
    </source>
</evidence>
<evidence type="ECO:0000313" key="3">
    <source>
        <dbReference type="Proteomes" id="UP000254304"/>
    </source>
</evidence>
<evidence type="ECO:0000256" key="1">
    <source>
        <dbReference type="SAM" id="MobiDB-lite"/>
    </source>
</evidence>
<name>A0A377NA65_9GAMM</name>
<gene>
    <name evidence="2" type="ORF">NCTC12157_01383</name>
</gene>
<reference evidence="2 3" key="1">
    <citation type="submission" date="2018-06" db="EMBL/GenBank/DDBJ databases">
        <authorList>
            <consortium name="Pathogen Informatics"/>
            <person name="Doyle S."/>
        </authorList>
    </citation>
    <scope>NUCLEOTIDE SEQUENCE [LARGE SCALE GENOMIC DNA]</scope>
    <source>
        <strain evidence="2 3">NCTC12157</strain>
    </source>
</reference>
<feature type="compositionally biased region" description="Basic and acidic residues" evidence="1">
    <location>
        <begin position="79"/>
        <end position="96"/>
    </location>
</feature>